<dbReference type="Proteomes" id="UP000226226">
    <property type="component" value="Segment"/>
</dbReference>
<accession>A0A1D7SQA0</accession>
<feature type="region of interest" description="Disordered" evidence="1">
    <location>
        <begin position="102"/>
        <end position="133"/>
    </location>
</feature>
<proteinExistence type="predicted"/>
<gene>
    <name evidence="2" type="ORF">RW010310_150</name>
</gene>
<keyword evidence="3" id="KW-1185">Reference proteome</keyword>
<name>A0A1D7SQA0_9CAUD</name>
<evidence type="ECO:0000313" key="2">
    <source>
        <dbReference type="EMBL" id="AOO15851.1"/>
    </source>
</evidence>
<sequence>MDIPNINIPNNNIRIGDIRDVNINIMPDWMTNPPQAIPIYPPVTSQVGIPIVNIPGCVESHRDSSENQTLKDEDSDGVRVYCDAGTPSFNPIDYDPRRLKITTESSPPLPVIPNTPEAPETPATPTPPKTDAAKVECPSRAQELKNPVGKIIEGNKKITGYETVGKECLPVFETLNITDQIVQNIPSAGMITVTASIAVVATTSALLAKPLADLLLKVVKPVTKKVVKKIAALRGKKPPVLSESERKAAQRDRNRAIKVLRSALKPKG</sequence>
<reference evidence="2 3" key="1">
    <citation type="journal article" date="2016" name="Environ. Microbiol.">
        <title>Genomic diversification of marine cyanophages into stable ecotypes.</title>
        <authorList>
            <person name="Marston M.F."/>
            <person name="Martiny J.B."/>
        </authorList>
    </citation>
    <scope>NUCLEOTIDE SEQUENCE [LARGE SCALE GENOMIC DNA]</scope>
    <source>
        <strain evidence="2">RW_01_0310</strain>
    </source>
</reference>
<organism evidence="2 3">
    <name type="scientific">Cyanophage S-RIM12 isolate RW_01_0310</name>
    <dbReference type="NCBI Taxonomy" id="2790347"/>
    <lineage>
        <taxon>Viruses</taxon>
        <taxon>Duplodnaviria</taxon>
        <taxon>Heunggongvirae</taxon>
        <taxon>Uroviricota</taxon>
        <taxon>Caudoviricetes</taxon>
        <taxon>Pantevenvirales</taxon>
        <taxon>Kyanoviridae</taxon>
        <taxon>Brizovirus</taxon>
        <taxon>Brizovirus rhodeisland01</taxon>
    </lineage>
</organism>
<dbReference type="EMBL" id="KX349310">
    <property type="protein sequence ID" value="AOO15851.1"/>
    <property type="molecule type" value="Genomic_DNA"/>
</dbReference>
<evidence type="ECO:0000313" key="3">
    <source>
        <dbReference type="Proteomes" id="UP000226226"/>
    </source>
</evidence>
<evidence type="ECO:0000256" key="1">
    <source>
        <dbReference type="SAM" id="MobiDB-lite"/>
    </source>
</evidence>
<protein>
    <submittedName>
        <fullName evidence="2">Uncharacterized protein</fullName>
    </submittedName>
</protein>